<dbReference type="GO" id="GO:0070180">
    <property type="term" value="F:large ribosomal subunit rRNA binding"/>
    <property type="evidence" value="ECO:0007669"/>
    <property type="project" value="TreeGrafter"/>
</dbReference>
<keyword evidence="3" id="KW-0699">rRNA-binding</keyword>
<comment type="subunit">
    <text evidence="3">Part of the 50S ribosomal subunit. Forms a cluster with proteins L3 and L24e, part of which may contact the 16S rRNA in 2 intersubunit bridges.</text>
</comment>
<dbReference type="PANTHER" id="PTHR11761:SF8">
    <property type="entry name" value="LARGE RIBOSOMAL SUBUNIT PROTEIN UL14"/>
    <property type="match status" value="1"/>
</dbReference>
<dbReference type="GeneID" id="74568603"/>
<keyword evidence="1 3" id="KW-0689">Ribosomal protein</keyword>
<dbReference type="HAMAP" id="MF_01367">
    <property type="entry name" value="Ribosomal_uL14"/>
    <property type="match status" value="1"/>
</dbReference>
<evidence type="ECO:0000256" key="2">
    <source>
        <dbReference type="ARBA" id="ARBA00023274"/>
    </source>
</evidence>
<dbReference type="GO" id="GO:0003735">
    <property type="term" value="F:structural constituent of ribosome"/>
    <property type="evidence" value="ECO:0007669"/>
    <property type="project" value="InterPro"/>
</dbReference>
<comment type="function">
    <text evidence="3">Binds to 23S rRNA. Forms part of two intersubunit bridges in the 70S ribosome.</text>
</comment>
<organism evidence="5 6">
    <name type="scientific">Nanobdella aerobiophila</name>
    <dbReference type="NCBI Taxonomy" id="2586965"/>
    <lineage>
        <taxon>Archaea</taxon>
        <taxon>Nanobdellota</taxon>
        <taxon>Nanobdellia</taxon>
        <taxon>Nanobdellales</taxon>
        <taxon>Nanobdellaceae</taxon>
        <taxon>Nanobdella</taxon>
    </lineage>
</organism>
<dbReference type="SMART" id="SM01374">
    <property type="entry name" value="Ribosomal_L14"/>
    <property type="match status" value="1"/>
</dbReference>
<proteinExistence type="inferred from homology"/>
<dbReference type="GO" id="GO:0022625">
    <property type="term" value="C:cytosolic large ribosomal subunit"/>
    <property type="evidence" value="ECO:0007669"/>
    <property type="project" value="TreeGrafter"/>
</dbReference>
<dbReference type="SUPFAM" id="SSF50193">
    <property type="entry name" value="Ribosomal protein L14"/>
    <property type="match status" value="1"/>
</dbReference>
<keyword evidence="2 3" id="KW-0687">Ribonucleoprotein</keyword>
<dbReference type="EMBL" id="AP019769">
    <property type="protein sequence ID" value="BBL45805.1"/>
    <property type="molecule type" value="Genomic_DNA"/>
</dbReference>
<dbReference type="KEGG" id="naer:MJ1_0660"/>
<evidence type="ECO:0000313" key="5">
    <source>
        <dbReference type="EMBL" id="BBL45805.1"/>
    </source>
</evidence>
<keyword evidence="3" id="KW-0694">RNA-binding</keyword>
<dbReference type="GO" id="GO:0006412">
    <property type="term" value="P:translation"/>
    <property type="evidence" value="ECO:0007669"/>
    <property type="project" value="UniProtKB-UniRule"/>
</dbReference>
<gene>
    <name evidence="3" type="primary">rpl14</name>
    <name evidence="5" type="ORF">MJ1_0660</name>
</gene>
<dbReference type="PANTHER" id="PTHR11761">
    <property type="entry name" value="50S/60S RIBOSOMAL PROTEIN L14/L23"/>
    <property type="match status" value="1"/>
</dbReference>
<dbReference type="Gene3D" id="2.40.150.20">
    <property type="entry name" value="Ribosomal protein L14"/>
    <property type="match status" value="1"/>
</dbReference>
<dbReference type="Proteomes" id="UP001055553">
    <property type="component" value="Chromosome"/>
</dbReference>
<protein>
    <recommendedName>
        <fullName evidence="3">Large ribosomal subunit protein uL14</fullName>
    </recommendedName>
</protein>
<name>A0A915WSZ1_9ARCH</name>
<reference evidence="6" key="1">
    <citation type="journal article" date="2022" name="Int. J. Syst. Evol. Microbiol.">
        <title>Nanobdella aerobiophila gen. nov., sp. nov., a thermoacidophilic, obligate ectosymbiotic archaeon, and proposal of Nanobdellaceae fam. nov., Nanobdellales ord. nov. and Nanobdellia class. nov.</title>
        <authorList>
            <person name="Kato S."/>
            <person name="Ogasawara A."/>
            <person name="Itoh T."/>
            <person name="Sakai H.D."/>
            <person name="Shimizu M."/>
            <person name="Yuki M."/>
            <person name="Kaneko M."/>
            <person name="Takashina T."/>
            <person name="Ohkuma M."/>
        </authorList>
    </citation>
    <scope>NUCLEOTIDE SEQUENCE [LARGE SCALE GENOMIC DNA]</scope>
    <source>
        <strain evidence="6">MJ1</strain>
    </source>
</reference>
<dbReference type="InterPro" id="IPR000218">
    <property type="entry name" value="Ribosomal_uL14"/>
</dbReference>
<comment type="similarity">
    <text evidence="3 4">Belongs to the universal ribosomal protein uL14 family.</text>
</comment>
<accession>A0A915WSZ1</accession>
<dbReference type="Pfam" id="PF00238">
    <property type="entry name" value="Ribosomal_L14"/>
    <property type="match status" value="1"/>
</dbReference>
<dbReference type="RefSeq" id="WP_258393116.1">
    <property type="nucleotide sequence ID" value="NZ_AP019769.1"/>
</dbReference>
<dbReference type="InterPro" id="IPR036853">
    <property type="entry name" value="Ribosomal_uL14_sf"/>
</dbReference>
<evidence type="ECO:0000256" key="1">
    <source>
        <dbReference type="ARBA" id="ARBA00022980"/>
    </source>
</evidence>
<evidence type="ECO:0000313" key="6">
    <source>
        <dbReference type="Proteomes" id="UP001055553"/>
    </source>
</evidence>
<dbReference type="CDD" id="cd00337">
    <property type="entry name" value="Ribosomal_uL14"/>
    <property type="match status" value="1"/>
</dbReference>
<evidence type="ECO:0000256" key="4">
    <source>
        <dbReference type="RuleBase" id="RU003949"/>
    </source>
</evidence>
<evidence type="ECO:0000256" key="3">
    <source>
        <dbReference type="HAMAP-Rule" id="MF_01367"/>
    </source>
</evidence>
<keyword evidence="6" id="KW-1185">Reference proteome</keyword>
<sequence>MKSISAKVSKGITIGTILKVADNSKAKFAKVVAVYNYKGVKRRYAKAGIGDLVAVSVIDGDLSLVGKVSKAVIVRQRKEYLRREGIRVKFEDNACVIVKDDIGTPAGTIIRGPIAKEVTERWAEIGKIASIIV</sequence>
<dbReference type="AlphaFoldDB" id="A0A915WSZ1"/>